<evidence type="ECO:0000313" key="4">
    <source>
        <dbReference type="EMBL" id="ODR47473.1"/>
    </source>
</evidence>
<proteinExistence type="predicted"/>
<evidence type="ECO:0000313" key="3">
    <source>
        <dbReference type="EMBL" id="ODM03631.1"/>
    </source>
</evidence>
<dbReference type="PATRIC" id="fig|1432052.4.peg.4917"/>
<dbReference type="Proteomes" id="UP000094067">
    <property type="component" value="Unassembled WGS sequence"/>
</dbReference>
<evidence type="ECO:0000313" key="5">
    <source>
        <dbReference type="Proteomes" id="UP000094067"/>
    </source>
</evidence>
<evidence type="ECO:0000256" key="1">
    <source>
        <dbReference type="SAM" id="Coils"/>
    </source>
</evidence>
<reference evidence="4 6" key="2">
    <citation type="submission" date="2016-08" db="EMBL/GenBank/DDBJ databases">
        <authorList>
            <person name="Seilhamer J.J."/>
        </authorList>
    </citation>
    <scope>NUCLEOTIDE SEQUENCE [LARGE SCALE GENOMIC DNA]</scope>
    <source>
        <strain evidence="4 6">NML150140-1</strain>
    </source>
</reference>
<evidence type="ECO:0008006" key="7">
    <source>
        <dbReference type="Google" id="ProtNLM"/>
    </source>
</evidence>
<organism evidence="3 5">
    <name type="scientific">Eisenbergiella tayi</name>
    <dbReference type="NCBI Taxonomy" id="1432052"/>
    <lineage>
        <taxon>Bacteria</taxon>
        <taxon>Bacillati</taxon>
        <taxon>Bacillota</taxon>
        <taxon>Clostridia</taxon>
        <taxon>Lachnospirales</taxon>
        <taxon>Lachnospiraceae</taxon>
        <taxon>Eisenbergiella</taxon>
    </lineage>
</organism>
<evidence type="ECO:0000313" key="6">
    <source>
        <dbReference type="Proteomes" id="UP000094271"/>
    </source>
</evidence>
<reference evidence="3 5" key="1">
    <citation type="submission" date="2016-07" db="EMBL/GenBank/DDBJ databases">
        <title>Characterization of isolates of Eisenbergiella tayi derived from blood cultures, using whole genome sequencing.</title>
        <authorList>
            <person name="Burdz T."/>
            <person name="Wiebe D."/>
            <person name="Huynh C."/>
            <person name="Bernard K."/>
        </authorList>
    </citation>
    <scope>NUCLEOTIDE SEQUENCE [LARGE SCALE GENOMIC DNA]</scope>
    <source>
        <strain evidence="3 5">NML 110608</strain>
    </source>
</reference>
<comment type="caution">
    <text evidence="3">The sequence shown here is derived from an EMBL/GenBank/DDBJ whole genome shotgun (WGS) entry which is preliminary data.</text>
</comment>
<accession>A0A1E3A5F9</accession>
<feature type="coiled-coil region" evidence="1">
    <location>
        <begin position="6"/>
        <end position="40"/>
    </location>
</feature>
<evidence type="ECO:0000256" key="2">
    <source>
        <dbReference type="SAM" id="MobiDB-lite"/>
    </source>
</evidence>
<name>A0A1E3A5F9_9FIRM</name>
<sequence>MAVNRLERIEKEIQKTKTKIAEFQKQLKELEAQKTEQENLQIIQQVRALNVTPEQLAAFLRNSAMQTPATAPFLDEKEETDHEEADEM</sequence>
<dbReference type="AlphaFoldDB" id="A0A1E3A5F9"/>
<keyword evidence="1" id="KW-0175">Coiled coil</keyword>
<dbReference type="EMBL" id="MEHA01000020">
    <property type="protein sequence ID" value="ODR47473.1"/>
    <property type="molecule type" value="Genomic_DNA"/>
</dbReference>
<dbReference type="Proteomes" id="UP000094271">
    <property type="component" value="Unassembled WGS sequence"/>
</dbReference>
<feature type="compositionally biased region" description="Acidic residues" evidence="2">
    <location>
        <begin position="76"/>
        <end position="88"/>
    </location>
</feature>
<dbReference type="OrthoDB" id="1931779at2"/>
<dbReference type="RefSeq" id="WP_069154060.1">
    <property type="nucleotide sequence ID" value="NZ_MCGH01000003.1"/>
</dbReference>
<dbReference type="InterPro" id="IPR025464">
    <property type="entry name" value="DUF4315"/>
</dbReference>
<feature type="region of interest" description="Disordered" evidence="2">
    <location>
        <begin position="65"/>
        <end position="88"/>
    </location>
</feature>
<dbReference type="Pfam" id="PF14193">
    <property type="entry name" value="DUF4315"/>
    <property type="match status" value="1"/>
</dbReference>
<dbReference type="EMBL" id="MCGH01000003">
    <property type="protein sequence ID" value="ODM03631.1"/>
    <property type="molecule type" value="Genomic_DNA"/>
</dbReference>
<protein>
    <recommendedName>
        <fullName evidence="7">DUF4315 family protein</fullName>
    </recommendedName>
</protein>
<gene>
    <name evidence="4" type="ORF">BEI59_22635</name>
    <name evidence="3" type="ORF">BEI61_04429</name>
</gene>